<sequence>MKKNITYACFALLLGFLLSYQTVDAESWNDEKNVVGPNKVWTVTFNVPMNEEMAKSIEYVTVENSQGKTVPVKKQVEGDKVIVTPFSEYDYGESYQLVIRKGLESEKGKSTQETVTLSFSIQEENSPKELSGYEPSAYEREVLQLVNKERTKRGIQPLDMNSKLSGLAHKKGLDMAENNYFSHTSPTYGSPFEMMKEFGFTYVTAGENIAAGQHDPEAVVSSWMNSDGHRANILNENFTELGVGYVQQDGRYASYWVQLFMKPKSN</sequence>
<evidence type="ECO:0000256" key="2">
    <source>
        <dbReference type="SAM" id="SignalP"/>
    </source>
</evidence>
<dbReference type="Pfam" id="PF00188">
    <property type="entry name" value="CAP"/>
    <property type="match status" value="1"/>
</dbReference>
<proteinExistence type="predicted"/>
<reference evidence="5 6" key="1">
    <citation type="journal article" date="2015" name="Stand. Genomic Sci.">
        <title>High quality draft genome sequence of the moderately halophilic bacterium Pontibacillus yanchengensis Y32(T) and comparison among Pontibacillus genomes.</title>
        <authorList>
            <person name="Huang J."/>
            <person name="Qiao Z.X."/>
            <person name="Tang J.W."/>
            <person name="Wang G."/>
        </authorList>
    </citation>
    <scope>NUCLEOTIDE SEQUENCE [LARGE SCALE GENOMIC DNA]</scope>
    <source>
        <strain evidence="5 6">Y32</strain>
    </source>
</reference>
<accession>A0A0A2T6J4</accession>
<dbReference type="SUPFAM" id="SSF55797">
    <property type="entry name" value="PR-1-like"/>
    <property type="match status" value="1"/>
</dbReference>
<dbReference type="Proteomes" id="UP000030147">
    <property type="component" value="Unassembled WGS sequence"/>
</dbReference>
<keyword evidence="6" id="KW-1185">Reference proteome</keyword>
<dbReference type="CDD" id="cd05379">
    <property type="entry name" value="CAP_bacterial"/>
    <property type="match status" value="1"/>
</dbReference>
<protein>
    <recommendedName>
        <fullName evidence="7">SCP domain-containing protein</fullName>
    </recommendedName>
</protein>
<dbReference type="EMBL" id="AVBF01000066">
    <property type="protein sequence ID" value="KGP71382.1"/>
    <property type="molecule type" value="Genomic_DNA"/>
</dbReference>
<feature type="domain" description="SbsA Ig-like" evidence="4">
    <location>
        <begin position="32"/>
        <end position="120"/>
    </location>
</feature>
<dbReference type="InterPro" id="IPR035940">
    <property type="entry name" value="CAP_sf"/>
</dbReference>
<dbReference type="InterPro" id="IPR014044">
    <property type="entry name" value="CAP_dom"/>
</dbReference>
<gene>
    <name evidence="5" type="ORF">N782_19615</name>
</gene>
<feature type="chain" id="PRO_5001993868" description="SCP domain-containing protein" evidence="2">
    <location>
        <begin position="26"/>
        <end position="266"/>
    </location>
</feature>
<name>A0A0A2T6J4_9BACI</name>
<dbReference type="InterPro" id="IPR014258">
    <property type="entry name" value="CAP_domain_YkwD-like"/>
</dbReference>
<evidence type="ECO:0000259" key="4">
    <source>
        <dbReference type="Pfam" id="PF13205"/>
    </source>
</evidence>
<evidence type="ECO:0008006" key="7">
    <source>
        <dbReference type="Google" id="ProtNLM"/>
    </source>
</evidence>
<dbReference type="NCBIfam" id="TIGR02909">
    <property type="entry name" value="spore_YkwD"/>
    <property type="match status" value="1"/>
</dbReference>
<dbReference type="Gene3D" id="3.40.33.10">
    <property type="entry name" value="CAP"/>
    <property type="match status" value="1"/>
</dbReference>
<dbReference type="AlphaFoldDB" id="A0A0A2T6J4"/>
<dbReference type="InterPro" id="IPR032812">
    <property type="entry name" value="SbsA_Ig"/>
</dbReference>
<dbReference type="eggNOG" id="COG2340">
    <property type="taxonomic scope" value="Bacteria"/>
</dbReference>
<evidence type="ECO:0000259" key="3">
    <source>
        <dbReference type="Pfam" id="PF00188"/>
    </source>
</evidence>
<dbReference type="PANTHER" id="PTHR31157">
    <property type="entry name" value="SCP DOMAIN-CONTAINING PROTEIN"/>
    <property type="match status" value="1"/>
</dbReference>
<feature type="signal peptide" evidence="2">
    <location>
        <begin position="1"/>
        <end position="25"/>
    </location>
</feature>
<keyword evidence="1 2" id="KW-0732">Signal</keyword>
<feature type="domain" description="SCP" evidence="3">
    <location>
        <begin position="143"/>
        <end position="260"/>
    </location>
</feature>
<comment type="caution">
    <text evidence="5">The sequence shown here is derived from an EMBL/GenBank/DDBJ whole genome shotgun (WGS) entry which is preliminary data.</text>
</comment>
<dbReference type="RefSeq" id="WP_052111405.1">
    <property type="nucleotide sequence ID" value="NZ_AVBF01000066.1"/>
</dbReference>
<dbReference type="PANTHER" id="PTHR31157:SF1">
    <property type="entry name" value="SCP DOMAIN-CONTAINING PROTEIN"/>
    <property type="match status" value="1"/>
</dbReference>
<evidence type="ECO:0000313" key="5">
    <source>
        <dbReference type="EMBL" id="KGP71382.1"/>
    </source>
</evidence>
<organism evidence="5 6">
    <name type="scientific">Pontibacillus yanchengensis Y32</name>
    <dbReference type="NCBI Taxonomy" id="1385514"/>
    <lineage>
        <taxon>Bacteria</taxon>
        <taxon>Bacillati</taxon>
        <taxon>Bacillota</taxon>
        <taxon>Bacilli</taxon>
        <taxon>Bacillales</taxon>
        <taxon>Bacillaceae</taxon>
        <taxon>Pontibacillus</taxon>
    </lineage>
</organism>
<evidence type="ECO:0000313" key="6">
    <source>
        <dbReference type="Proteomes" id="UP000030147"/>
    </source>
</evidence>
<evidence type="ECO:0000256" key="1">
    <source>
        <dbReference type="ARBA" id="ARBA00022729"/>
    </source>
</evidence>
<dbReference type="Pfam" id="PF13205">
    <property type="entry name" value="Big_5"/>
    <property type="match status" value="1"/>
</dbReference>
<dbReference type="STRING" id="1385514.N782_19615"/>